<gene>
    <name evidence="3" type="ORF">HBR001_LOCUS1422</name>
</gene>
<keyword evidence="1" id="KW-0812">Transmembrane</keyword>
<feature type="transmembrane region" description="Helical" evidence="1">
    <location>
        <begin position="137"/>
        <end position="154"/>
    </location>
</feature>
<sequence length="156" mass="17392">MPTMRATYVLLVLVTTHARWVFDGIIAAEESVEVKNQPNAFASTLVGNGIVSSHRDLKGSETMIDAYDGTKEERGLVDRIRNIFKSSPVFGKQAERLRKEPRVAESQQNNSVSDKLIKNVRAYFGRLKATSSPVERFLIYATIVFSLAGAWVILSM</sequence>
<keyword evidence="1" id="KW-0472">Membrane</keyword>
<evidence type="ECO:0000313" key="4">
    <source>
        <dbReference type="Proteomes" id="UP001162031"/>
    </source>
</evidence>
<evidence type="ECO:0000256" key="2">
    <source>
        <dbReference type="SAM" id="SignalP"/>
    </source>
</evidence>
<name>A0AAV0T8N9_HYABA</name>
<keyword evidence="4" id="KW-1185">Reference proteome</keyword>
<feature type="signal peptide" evidence="2">
    <location>
        <begin position="1"/>
        <end position="18"/>
    </location>
</feature>
<dbReference type="Proteomes" id="UP001162031">
    <property type="component" value="Unassembled WGS sequence"/>
</dbReference>
<proteinExistence type="predicted"/>
<evidence type="ECO:0000256" key="1">
    <source>
        <dbReference type="SAM" id="Phobius"/>
    </source>
</evidence>
<evidence type="ECO:0000313" key="3">
    <source>
        <dbReference type="EMBL" id="CAI5715365.1"/>
    </source>
</evidence>
<comment type="caution">
    <text evidence="3">The sequence shown here is derived from an EMBL/GenBank/DDBJ whole genome shotgun (WGS) entry which is preliminary data.</text>
</comment>
<dbReference type="EMBL" id="CANTFL010000144">
    <property type="protein sequence ID" value="CAI5715365.1"/>
    <property type="molecule type" value="Genomic_DNA"/>
</dbReference>
<feature type="chain" id="PRO_5043348029" description="RxLR effector protein" evidence="2">
    <location>
        <begin position="19"/>
        <end position="156"/>
    </location>
</feature>
<evidence type="ECO:0008006" key="5">
    <source>
        <dbReference type="Google" id="ProtNLM"/>
    </source>
</evidence>
<protein>
    <recommendedName>
        <fullName evidence="5">RxLR effector protein</fullName>
    </recommendedName>
</protein>
<keyword evidence="1" id="KW-1133">Transmembrane helix</keyword>
<organism evidence="3 4">
    <name type="scientific">Hyaloperonospora brassicae</name>
    <name type="common">Brassica downy mildew</name>
    <name type="synonym">Peronospora brassicae</name>
    <dbReference type="NCBI Taxonomy" id="162125"/>
    <lineage>
        <taxon>Eukaryota</taxon>
        <taxon>Sar</taxon>
        <taxon>Stramenopiles</taxon>
        <taxon>Oomycota</taxon>
        <taxon>Peronosporomycetes</taxon>
        <taxon>Peronosporales</taxon>
        <taxon>Peronosporaceae</taxon>
        <taxon>Hyaloperonospora</taxon>
    </lineage>
</organism>
<reference evidence="3" key="1">
    <citation type="submission" date="2022-12" db="EMBL/GenBank/DDBJ databases">
        <authorList>
            <person name="Webb A."/>
        </authorList>
    </citation>
    <scope>NUCLEOTIDE SEQUENCE</scope>
    <source>
        <strain evidence="3">Hp1</strain>
    </source>
</reference>
<keyword evidence="2" id="KW-0732">Signal</keyword>
<dbReference type="AlphaFoldDB" id="A0AAV0T8N9"/>
<accession>A0AAV0T8N9</accession>